<dbReference type="CDD" id="cd06464">
    <property type="entry name" value="ACD_sHsps-like"/>
    <property type="match status" value="1"/>
</dbReference>
<evidence type="ECO:0000313" key="3">
    <source>
        <dbReference type="Proteomes" id="UP000620124"/>
    </source>
</evidence>
<dbReference type="Proteomes" id="UP000620124">
    <property type="component" value="Unassembled WGS sequence"/>
</dbReference>
<feature type="region of interest" description="Disordered" evidence="1">
    <location>
        <begin position="133"/>
        <end position="216"/>
    </location>
</feature>
<feature type="compositionally biased region" description="Low complexity" evidence="1">
    <location>
        <begin position="45"/>
        <end position="57"/>
    </location>
</feature>
<evidence type="ECO:0008006" key="4">
    <source>
        <dbReference type="Google" id="ProtNLM"/>
    </source>
</evidence>
<protein>
    <recommendedName>
        <fullName evidence="4">SHSP domain-containing protein</fullName>
    </recommendedName>
</protein>
<feature type="compositionally biased region" description="Polar residues" evidence="1">
    <location>
        <begin position="1"/>
        <end position="18"/>
    </location>
</feature>
<name>A0A8H7CHM1_9AGAR</name>
<dbReference type="InterPro" id="IPR008978">
    <property type="entry name" value="HSP20-like_chaperone"/>
</dbReference>
<evidence type="ECO:0000313" key="2">
    <source>
        <dbReference type="EMBL" id="KAF7336656.1"/>
    </source>
</evidence>
<feature type="compositionally biased region" description="Polar residues" evidence="1">
    <location>
        <begin position="26"/>
        <end position="38"/>
    </location>
</feature>
<proteinExistence type="predicted"/>
<feature type="compositionally biased region" description="Low complexity" evidence="1">
    <location>
        <begin position="70"/>
        <end position="79"/>
    </location>
</feature>
<dbReference type="EMBL" id="JACAZI010000022">
    <property type="protein sequence ID" value="KAF7336656.1"/>
    <property type="molecule type" value="Genomic_DNA"/>
</dbReference>
<dbReference type="Gene3D" id="2.60.40.790">
    <property type="match status" value="1"/>
</dbReference>
<organism evidence="2 3">
    <name type="scientific">Mycena venus</name>
    <dbReference type="NCBI Taxonomy" id="2733690"/>
    <lineage>
        <taxon>Eukaryota</taxon>
        <taxon>Fungi</taxon>
        <taxon>Dikarya</taxon>
        <taxon>Basidiomycota</taxon>
        <taxon>Agaricomycotina</taxon>
        <taxon>Agaricomycetes</taxon>
        <taxon>Agaricomycetidae</taxon>
        <taxon>Agaricales</taxon>
        <taxon>Marasmiineae</taxon>
        <taxon>Mycenaceae</taxon>
        <taxon>Mycena</taxon>
    </lineage>
</organism>
<gene>
    <name evidence="2" type="ORF">MVEN_02100400</name>
</gene>
<sequence length="323" mass="36195">MASSVPQPSRINVVSPVSASKPISRRITSPITPATTAGVTGLVFPSPLESSPSEPLPTARHRPLRRMSRIDSSSSISKSNFVEISSNLSDPPQVDDTAALDDLWNSLRAKKELKMDKERPKVKSLEEYKPTAILNNVPKSPSPRPASRLMISDSPKPVPESPATSAPSARTRERRSLLEDVLSNGRSSNERDSFFRTPSPTPPKTPSPAKTSSFRRKKSITLFMNPPDKNYSIAIFDLRGVDKEDIRVTFRRDHIIVSWEKWEVENWEEEDCIARRTVERVYHRVIPLAEGTKFRDIYCTMKGEDLLLRYPLVVMNGTGTVES</sequence>
<comment type="caution">
    <text evidence="2">The sequence shown here is derived from an EMBL/GenBank/DDBJ whole genome shotgun (WGS) entry which is preliminary data.</text>
</comment>
<dbReference type="OrthoDB" id="1431247at2759"/>
<reference evidence="2" key="1">
    <citation type="submission" date="2020-05" db="EMBL/GenBank/DDBJ databases">
        <title>Mycena genomes resolve the evolution of fungal bioluminescence.</title>
        <authorList>
            <person name="Tsai I.J."/>
        </authorList>
    </citation>
    <scope>NUCLEOTIDE SEQUENCE</scope>
    <source>
        <strain evidence="2">CCC161011</strain>
    </source>
</reference>
<keyword evidence="3" id="KW-1185">Reference proteome</keyword>
<evidence type="ECO:0000256" key="1">
    <source>
        <dbReference type="SAM" id="MobiDB-lite"/>
    </source>
</evidence>
<feature type="region of interest" description="Disordered" evidence="1">
    <location>
        <begin position="1"/>
        <end position="79"/>
    </location>
</feature>
<accession>A0A8H7CHM1</accession>
<dbReference type="AlphaFoldDB" id="A0A8H7CHM1"/>
<dbReference type="SUPFAM" id="SSF49764">
    <property type="entry name" value="HSP20-like chaperones"/>
    <property type="match status" value="1"/>
</dbReference>